<comment type="caution">
    <text evidence="3">The sequence shown here is derived from an EMBL/GenBank/DDBJ whole genome shotgun (WGS) entry which is preliminary data.</text>
</comment>
<feature type="region of interest" description="Disordered" evidence="2">
    <location>
        <begin position="1353"/>
        <end position="1377"/>
    </location>
</feature>
<feature type="compositionally biased region" description="Basic and acidic residues" evidence="2">
    <location>
        <begin position="1606"/>
        <end position="1615"/>
    </location>
</feature>
<protein>
    <submittedName>
        <fullName evidence="3">Uncharacterized protein</fullName>
    </submittedName>
</protein>
<organism evidence="3 4">
    <name type="scientific">Thraustotheca clavata</name>
    <dbReference type="NCBI Taxonomy" id="74557"/>
    <lineage>
        <taxon>Eukaryota</taxon>
        <taxon>Sar</taxon>
        <taxon>Stramenopiles</taxon>
        <taxon>Oomycota</taxon>
        <taxon>Saprolegniomycetes</taxon>
        <taxon>Saprolegniales</taxon>
        <taxon>Achlyaceae</taxon>
        <taxon>Thraustotheca</taxon>
    </lineage>
</organism>
<evidence type="ECO:0000313" key="3">
    <source>
        <dbReference type="EMBL" id="OQS04223.1"/>
    </source>
</evidence>
<keyword evidence="4" id="KW-1185">Reference proteome</keyword>
<feature type="compositionally biased region" description="Basic and acidic residues" evidence="2">
    <location>
        <begin position="1511"/>
        <end position="1520"/>
    </location>
</feature>
<feature type="compositionally biased region" description="Acidic residues" evidence="2">
    <location>
        <begin position="1200"/>
        <end position="1212"/>
    </location>
</feature>
<evidence type="ECO:0000256" key="2">
    <source>
        <dbReference type="SAM" id="MobiDB-lite"/>
    </source>
</evidence>
<feature type="compositionally biased region" description="Acidic residues" evidence="2">
    <location>
        <begin position="1404"/>
        <end position="1414"/>
    </location>
</feature>
<feature type="compositionally biased region" description="Acidic residues" evidence="2">
    <location>
        <begin position="1004"/>
        <end position="1014"/>
    </location>
</feature>
<feature type="compositionally biased region" description="Basic and acidic residues" evidence="2">
    <location>
        <begin position="1213"/>
        <end position="1222"/>
    </location>
</feature>
<evidence type="ECO:0000256" key="1">
    <source>
        <dbReference type="SAM" id="Coils"/>
    </source>
</evidence>
<feature type="compositionally biased region" description="Polar residues" evidence="2">
    <location>
        <begin position="1148"/>
        <end position="1161"/>
    </location>
</feature>
<proteinExistence type="predicted"/>
<feature type="compositionally biased region" description="Basic and acidic residues" evidence="2">
    <location>
        <begin position="1631"/>
        <end position="1645"/>
    </location>
</feature>
<feature type="region of interest" description="Disordered" evidence="2">
    <location>
        <begin position="578"/>
        <end position="613"/>
    </location>
</feature>
<feature type="region of interest" description="Disordered" evidence="2">
    <location>
        <begin position="1973"/>
        <end position="1993"/>
    </location>
</feature>
<feature type="region of interest" description="Disordered" evidence="2">
    <location>
        <begin position="445"/>
        <end position="481"/>
    </location>
</feature>
<feature type="compositionally biased region" description="Polar residues" evidence="2">
    <location>
        <begin position="755"/>
        <end position="768"/>
    </location>
</feature>
<feature type="region of interest" description="Disordered" evidence="2">
    <location>
        <begin position="1390"/>
        <end position="1564"/>
    </location>
</feature>
<dbReference type="STRING" id="74557.A0A1W0A1R7"/>
<feature type="compositionally biased region" description="Low complexity" evidence="2">
    <location>
        <begin position="1683"/>
        <end position="1692"/>
    </location>
</feature>
<feature type="compositionally biased region" description="Basic and acidic residues" evidence="2">
    <location>
        <begin position="314"/>
        <end position="339"/>
    </location>
</feature>
<keyword evidence="1" id="KW-0175">Coiled coil</keyword>
<dbReference type="OrthoDB" id="116474at2759"/>
<feature type="compositionally biased region" description="Basic and acidic residues" evidence="2">
    <location>
        <begin position="1415"/>
        <end position="1425"/>
    </location>
</feature>
<feature type="compositionally biased region" description="Acidic residues" evidence="2">
    <location>
        <begin position="976"/>
        <end position="989"/>
    </location>
</feature>
<feature type="region of interest" description="Disordered" evidence="2">
    <location>
        <begin position="1138"/>
        <end position="1228"/>
    </location>
</feature>
<name>A0A1W0A1R7_9STRA</name>
<feature type="compositionally biased region" description="Acidic residues" evidence="2">
    <location>
        <begin position="1654"/>
        <end position="1668"/>
    </location>
</feature>
<gene>
    <name evidence="3" type="ORF">THRCLA_03530</name>
</gene>
<feature type="compositionally biased region" description="Basic residues" evidence="2">
    <location>
        <begin position="291"/>
        <end position="302"/>
    </location>
</feature>
<feature type="compositionally biased region" description="Acidic residues" evidence="2">
    <location>
        <begin position="1478"/>
        <end position="1500"/>
    </location>
</feature>
<sequence length="2613" mass="296507">MDQVQVRFGRPHATLFRIVTSRDPLGESSSTDAPKASVRHKPSSPVRRASISRSTMQEGESVSGVKIETNVLCRSSSEFVPTVITVPKVQKPKSFQLCSPPQAKMMPAPKKKKMKKLQQPPVDQEPLVSPPARVLHTLHQRTQSQPNVAFHYQTFLNALDHSSEDDNAISSRVHKRKREQERWQAAVRWLKDQHLVDAQTKEKIYNEAAKRQALAEMAKHIREQNQKRFTKPSHVSVAKPVPPKRAETILDLPPRKPPVPRLSKRSSKMPSTQNAIEEPEENKPQDNVKLPKPRRKLKRKVKPSPANVVDNEEQETRRLEGRKFMELQKKKRQDERRRERLQELEVTRKREEKLQHVEKVRLERLRESIALVKRTKQAEEEVLSAAENLLGLKGKPQEPWTWKMAELHDKKTESKYYLVQQHDQKAKSNNQEFKEMDDAYTGNEELDEEFDEELDKEQNMTQTESELEDKSSDSSTDTPQDDRAIQKLQALKQLTDSLSNRLLLLSQQSKPVEPPSMNWNKATEDLEERIDSALLAYRSQELPTPSFKPRSLVFCATALSSSSSDSDGKENLEIRQELRNESFENTKDENLSQESEESAIDMNSTYRESSGNQFRTFYERNQYDKQLYREEVLQESRRRAPSLPIQRTQFVSMQSQEESSDDDDLDRLIEASRDAYSVVDFFAQELLRQHKQTETRSIKPSPVFEEINDSDEAPLTSRRNSIESNDYTVAIAPVYTVPIQNEIAQSSSSEDEQTTEIPTESHQVLSQEVNREEKEEEPPQEYWDHLLKEEVYQRPRVAIVSDEPSSEYHRKFSPRTLSRQLLAAVEFQETLHEAQLHLEALEHAHEIQDTQDETMDWSYSVQRDVDIMCETQEVLKETLTYQSQAYEEQILRQAREIAEARVQSQRDISIQTEHKILQDVGTLAAWMQDTGTMVVEARDGGNQCTLKMSVAVQSDHEYTVAEVQTVASLPVPLQVQDEEDSNEEMDDYQSDVLSAKDVSQQENSIDEEDGVSEEELPKKVEYQDSSVVEDDFDEYDVPAQLEKSEAYSEGFEASVASIEHEDAFESENEDIGSVKEDDQVEESDIYSEKFEASAASKERNEHVYKEDSLHDSVIDEGASENGDVVAPAVDIASVQEYDDVEDDFEESIPNTKPNNLQQSMSLEEDYSENFDSKKDESKAEDIVEDEAYESPKHGSNSGESIEDNYSESEEAEIIDKPKEHKPSTTNSQVEARVLPNTMSLNRPEPTIAQMNDRVNEYLLALEERDEAKAQYIRHILVRKESEDKLLEIRHARTASMTSVWQQQQLLMMLDSARMANIAKCYEDMMCFPPESNEEVKILAIAFGGTLRPAQFVTTSEPTVKPSKQSELPASNQEYEDDEFENTAENYEMDMETSELVKPNATEEINSDDFEEENEPDHLEADKDASLVEDEIAEDQGQSSREAPSIKENDGGAYSSDDFAEITSEAEVGIAPVEHEPSVEEDQVEDIGESGADEGSDESEEMITSQVPAAAFKDDTIDESKSVASIPSDKVVRESKEGSVQYSEDDFEELPSDNEADNNLDVQDDIAELQDEVEDVAAPTEEEQDDVNDEYSMDQFASGEGIQVVEEKESLVSSDHDDVEEDEHIKGNLVQSDHDEVDGCEHEAEISHTIQPLQNDDEEYEDEYGDDFESNSKKDEPISKSDDVVANDNDSSNTSENLRLAMEELSKMPIAQISEERGKKYERRKAKALELLHAKESAIAAGKMQQEIVEIDRLVNYSLQLNVQEEILRHAQTSALVTNSTSAAAQDGDEYLESLDDDDKEPTSSPSIHKVAAELIGTVVQEASRLDEQEKEMIELQATLAVKQDAAIKVQTLVAKEERKLHLQETIEGLHVQIDQTDRLIISEKDRLESLQEQTRSNPFIPEQNICELSDKEEVLDHVDAEHEEAFLNESFSSENAALIPSTCSIEEHKIQSDLIENNDDDDEVSIEVSVVDGESISDEEDDASFGSRDDEPAIDTAELPTQHSNEELMEIAPLPAAIVPTPEVLDESFTSMEGNDKEDAFSGFDFVEDALPPAWFKESATQTIVAAEMMMDNFDYIEDVLPPISAQVPVNKPRAIDLLELFDYVENIQHPGTEELPSEKTIHTWQSLTLDVFDYIEDAQRIVSEEMTEISYRKQSQNLDDFDYIEEAKCAVETNASKSIALVELRASSLDEFDYIEKALPSLEIEYHHEDRVLPAAMATGVLLKGEVNFLEAYDYIEMAESVLRETTEHLIQEIPVGEEFEPLEECLENSAEVNPSPGDLLRDFDVVETVERPNFTSRDLLRDFDFVETTKSVVDSAKAMIEPNLLADQRTNEFKDINSDIGDEQMGSEPEFSVLSPIRLQSLVDDIWQDIQDEVWAEEHQVKTSHVSHENEYVPTKATEMESNLGDDMDDSFDSANMPRSLTLEVDQLDGLVEDLIDGYVDDIILSLRRSSHPVQSNPLPQAIVHTRPVYKADPLRDVTSHRQEYTLLSNVRKPFDWSAMDQAFIDAWNQDINDGSSPSSVYRSLPASAISARKQLMADLIQEGSAVKHPAITDSLLSVKDFVIQENDMEVVNHATKQIVQQTLDTQSRLVDSIFNDILDDTFKSIRTTSS</sequence>
<dbReference type="Proteomes" id="UP000243217">
    <property type="component" value="Unassembled WGS sequence"/>
</dbReference>
<feature type="region of interest" description="Disordered" evidence="2">
    <location>
        <begin position="744"/>
        <end position="780"/>
    </location>
</feature>
<feature type="compositionally biased region" description="Basic and acidic residues" evidence="2">
    <location>
        <begin position="1669"/>
        <end position="1682"/>
    </location>
</feature>
<accession>A0A1W0A1R7</accession>
<feature type="compositionally biased region" description="Basic and acidic residues" evidence="2">
    <location>
        <begin position="1170"/>
        <end position="1181"/>
    </location>
</feature>
<feature type="compositionally biased region" description="Polar residues" evidence="2">
    <location>
        <begin position="1353"/>
        <end position="1372"/>
    </location>
</feature>
<feature type="region of interest" description="Disordered" evidence="2">
    <location>
        <begin position="223"/>
        <end position="339"/>
    </location>
</feature>
<feature type="region of interest" description="Disordered" evidence="2">
    <location>
        <begin position="976"/>
        <end position="1018"/>
    </location>
</feature>
<feature type="compositionally biased region" description="Acidic residues" evidence="2">
    <location>
        <begin position="1542"/>
        <end position="1564"/>
    </location>
</feature>
<feature type="region of interest" description="Disordered" evidence="2">
    <location>
        <begin position="19"/>
        <end position="63"/>
    </location>
</feature>
<reference evidence="3 4" key="1">
    <citation type="journal article" date="2014" name="Genome Biol. Evol.">
        <title>The secreted proteins of Achlya hypogyna and Thraustotheca clavata identify the ancestral oomycete secretome and reveal gene acquisitions by horizontal gene transfer.</title>
        <authorList>
            <person name="Misner I."/>
            <person name="Blouin N."/>
            <person name="Leonard G."/>
            <person name="Richards T.A."/>
            <person name="Lane C.E."/>
        </authorList>
    </citation>
    <scope>NUCLEOTIDE SEQUENCE [LARGE SCALE GENOMIC DNA]</scope>
    <source>
        <strain evidence="3 4">ATCC 34112</strain>
    </source>
</reference>
<feature type="compositionally biased region" description="Basic and acidic residues" evidence="2">
    <location>
        <begin position="1086"/>
        <end position="1113"/>
    </location>
</feature>
<feature type="region of interest" description="Disordered" evidence="2">
    <location>
        <begin position="1057"/>
        <end position="1124"/>
    </location>
</feature>
<feature type="compositionally biased region" description="Basic and acidic residues" evidence="2">
    <location>
        <begin position="578"/>
        <end position="590"/>
    </location>
</feature>
<dbReference type="EMBL" id="JNBS01000659">
    <property type="protein sequence ID" value="OQS04223.1"/>
    <property type="molecule type" value="Genomic_DNA"/>
</dbReference>
<feature type="compositionally biased region" description="Polar residues" evidence="2">
    <location>
        <begin position="51"/>
        <end position="60"/>
    </location>
</feature>
<feature type="compositionally biased region" description="Polar residues" evidence="2">
    <location>
        <begin position="601"/>
        <end position="613"/>
    </location>
</feature>
<feature type="compositionally biased region" description="Acidic residues" evidence="2">
    <location>
        <begin position="445"/>
        <end position="455"/>
    </location>
</feature>
<evidence type="ECO:0000313" key="4">
    <source>
        <dbReference type="Proteomes" id="UP000243217"/>
    </source>
</evidence>
<feature type="region of interest" description="Disordered" evidence="2">
    <location>
        <begin position="1606"/>
        <end position="1695"/>
    </location>
</feature>
<feature type="coiled-coil region" evidence="1">
    <location>
        <begin position="1818"/>
        <end position="1845"/>
    </location>
</feature>